<organism evidence="2 3">
    <name type="scientific">Actinocatenispora comari</name>
    <dbReference type="NCBI Taxonomy" id="2807577"/>
    <lineage>
        <taxon>Bacteria</taxon>
        <taxon>Bacillati</taxon>
        <taxon>Actinomycetota</taxon>
        <taxon>Actinomycetes</taxon>
        <taxon>Micromonosporales</taxon>
        <taxon>Micromonosporaceae</taxon>
        <taxon>Actinocatenispora</taxon>
    </lineage>
</organism>
<gene>
    <name evidence="2" type="ORF">NUM_31910</name>
</gene>
<keyword evidence="1" id="KW-0812">Transmembrane</keyword>
<comment type="caution">
    <text evidence="2">The sequence shown here is derived from an EMBL/GenBank/DDBJ whole genome shotgun (WGS) entry which is preliminary data.</text>
</comment>
<evidence type="ECO:0000256" key="1">
    <source>
        <dbReference type="SAM" id="Phobius"/>
    </source>
</evidence>
<dbReference type="Proteomes" id="UP000614996">
    <property type="component" value="Unassembled WGS sequence"/>
</dbReference>
<feature type="transmembrane region" description="Helical" evidence="1">
    <location>
        <begin position="31"/>
        <end position="53"/>
    </location>
</feature>
<protein>
    <submittedName>
        <fullName evidence="2">Uncharacterized protein</fullName>
    </submittedName>
</protein>
<accession>A0A8J4EK89</accession>
<name>A0A8J4EK89_9ACTN</name>
<proteinExistence type="predicted"/>
<keyword evidence="1" id="KW-1133">Transmembrane helix</keyword>
<dbReference type="RefSeq" id="WP_207125645.1">
    <property type="nucleotide sequence ID" value="NZ_BOPO01000053.1"/>
</dbReference>
<keyword evidence="3" id="KW-1185">Reference proteome</keyword>
<keyword evidence="1" id="KW-0472">Membrane</keyword>
<dbReference type="EMBL" id="BOPO01000053">
    <property type="protein sequence ID" value="GIL27937.1"/>
    <property type="molecule type" value="Genomic_DNA"/>
</dbReference>
<evidence type="ECO:0000313" key="2">
    <source>
        <dbReference type="EMBL" id="GIL27937.1"/>
    </source>
</evidence>
<feature type="transmembrane region" description="Helical" evidence="1">
    <location>
        <begin position="60"/>
        <end position="79"/>
    </location>
</feature>
<sequence length="201" mass="21015">MMAGEDARASCRESEGDVVFGEIAGLPAHVLLIHVVVVLVPLAALAAVLCAVWPALRRRIGVLLPILALVALVAVPLTTQAGEWLERRVTPTTALRAHTRLGDGLLPWVGGLFLVCAAIWLVHRIPTSPLADRSTSTDGSTSTSGTSTGGGTLLRVVLIVLTVVLAAGSVTQTYRIGDSGARAAWQGRFAQQAAPHRHGDD</sequence>
<evidence type="ECO:0000313" key="3">
    <source>
        <dbReference type="Proteomes" id="UP000614996"/>
    </source>
</evidence>
<reference evidence="3" key="1">
    <citation type="journal article" date="2021" name="Int. J. Syst. Evol. Microbiol.">
        <title>Actinocatenispora comari sp. nov., an endophytic actinomycete isolated from aerial parts of Comarum salesowianum.</title>
        <authorList>
            <person name="Oyunbileg N."/>
            <person name="Iizaka Y."/>
            <person name="Hamada M."/>
            <person name="Davaapurev B.O."/>
            <person name="Fukumoto A."/>
            <person name="Tsetseg B."/>
            <person name="Kato F."/>
            <person name="Tamura T."/>
            <person name="Batkhuu J."/>
            <person name="Anzai Y."/>
        </authorList>
    </citation>
    <scope>NUCLEOTIDE SEQUENCE [LARGE SCALE GENOMIC DNA]</scope>
    <source>
        <strain evidence="3">NUM-2625</strain>
    </source>
</reference>
<dbReference type="AlphaFoldDB" id="A0A8J4EK89"/>
<feature type="transmembrane region" description="Helical" evidence="1">
    <location>
        <begin position="105"/>
        <end position="123"/>
    </location>
</feature>